<dbReference type="Gene3D" id="3.10.180.10">
    <property type="entry name" value="2,3-Dihydroxybiphenyl 1,2-Dioxygenase, domain 1"/>
    <property type="match status" value="1"/>
</dbReference>
<dbReference type="InterPro" id="IPR028973">
    <property type="entry name" value="PhnB-like"/>
</dbReference>
<evidence type="ECO:0000313" key="2">
    <source>
        <dbReference type="EMBL" id="MFC6097857.1"/>
    </source>
</evidence>
<dbReference type="PANTHER" id="PTHR33990:SF1">
    <property type="entry name" value="PROTEIN YJDN"/>
    <property type="match status" value="1"/>
</dbReference>
<organism evidence="2 3">
    <name type="scientific">Flavobacterium qiangtangense</name>
    <dbReference type="NCBI Taxonomy" id="1442595"/>
    <lineage>
        <taxon>Bacteria</taxon>
        <taxon>Pseudomonadati</taxon>
        <taxon>Bacteroidota</taxon>
        <taxon>Flavobacteriia</taxon>
        <taxon>Flavobacteriales</taxon>
        <taxon>Flavobacteriaceae</taxon>
        <taxon>Flavobacterium</taxon>
    </lineage>
</organism>
<dbReference type="Pfam" id="PF06983">
    <property type="entry name" value="3-dmu-9_3-mt"/>
    <property type="match status" value="1"/>
</dbReference>
<evidence type="ECO:0000259" key="1">
    <source>
        <dbReference type="Pfam" id="PF06983"/>
    </source>
</evidence>
<dbReference type="PANTHER" id="PTHR33990">
    <property type="entry name" value="PROTEIN YJDN-RELATED"/>
    <property type="match status" value="1"/>
</dbReference>
<keyword evidence="3" id="KW-1185">Reference proteome</keyword>
<dbReference type="EMBL" id="JBHSQB010000010">
    <property type="protein sequence ID" value="MFC6097857.1"/>
    <property type="molecule type" value="Genomic_DNA"/>
</dbReference>
<reference evidence="3" key="1">
    <citation type="journal article" date="2019" name="Int. J. Syst. Evol. Microbiol.">
        <title>The Global Catalogue of Microorganisms (GCM) 10K type strain sequencing project: providing services to taxonomists for standard genome sequencing and annotation.</title>
        <authorList>
            <consortium name="The Broad Institute Genomics Platform"/>
            <consortium name="The Broad Institute Genome Sequencing Center for Infectious Disease"/>
            <person name="Wu L."/>
            <person name="Ma J."/>
        </authorList>
    </citation>
    <scope>NUCLEOTIDE SEQUENCE [LARGE SCALE GENOMIC DNA]</scope>
    <source>
        <strain evidence="3">CCUG 49679</strain>
    </source>
</reference>
<proteinExistence type="predicted"/>
<dbReference type="CDD" id="cd06588">
    <property type="entry name" value="PhnB_like"/>
    <property type="match status" value="1"/>
</dbReference>
<dbReference type="RefSeq" id="WP_379792839.1">
    <property type="nucleotide sequence ID" value="NZ_JBHSQB010000010.1"/>
</dbReference>
<evidence type="ECO:0000313" key="3">
    <source>
        <dbReference type="Proteomes" id="UP001596287"/>
    </source>
</evidence>
<name>A0ABW1PS81_9FLAO</name>
<accession>A0ABW1PS81</accession>
<protein>
    <submittedName>
        <fullName evidence="2">VOC family protein</fullName>
    </submittedName>
</protein>
<sequence length="141" mass="15678">MAQVNPYLTFNGNCEEAFNFYKSVFGGEFAHIQKFKDMPSETPLSEEVGNLVMHVALPISSETILMASDANEAFGQTATFGTNISISINTDSEDEAKTLFNDLSAGGKVTMPLEKTFWGALFGMFTDKFGIHWMVNYDYEQ</sequence>
<feature type="domain" description="PhnB-like" evidence="1">
    <location>
        <begin position="4"/>
        <end position="135"/>
    </location>
</feature>
<dbReference type="Proteomes" id="UP001596287">
    <property type="component" value="Unassembled WGS sequence"/>
</dbReference>
<dbReference type="SUPFAM" id="SSF54593">
    <property type="entry name" value="Glyoxalase/Bleomycin resistance protein/Dihydroxybiphenyl dioxygenase"/>
    <property type="match status" value="1"/>
</dbReference>
<dbReference type="InterPro" id="IPR029068">
    <property type="entry name" value="Glyas_Bleomycin-R_OHBP_Dase"/>
</dbReference>
<comment type="caution">
    <text evidence="2">The sequence shown here is derived from an EMBL/GenBank/DDBJ whole genome shotgun (WGS) entry which is preliminary data.</text>
</comment>
<gene>
    <name evidence="2" type="ORF">ACFPVY_14460</name>
</gene>